<dbReference type="PROSITE" id="PS50108">
    <property type="entry name" value="CRIB"/>
    <property type="match status" value="1"/>
</dbReference>
<evidence type="ECO:0000313" key="3">
    <source>
        <dbReference type="EMBL" id="KAF7844857.1"/>
    </source>
</evidence>
<dbReference type="PANTHER" id="PTHR23177">
    <property type="entry name" value="MKIAA1688 PROTEIN"/>
    <property type="match status" value="1"/>
</dbReference>
<dbReference type="GO" id="GO:0005096">
    <property type="term" value="F:GTPase activator activity"/>
    <property type="evidence" value="ECO:0007669"/>
    <property type="project" value="UniProtKB-KW"/>
</dbReference>
<dbReference type="InterPro" id="IPR000095">
    <property type="entry name" value="CRIB_dom"/>
</dbReference>
<dbReference type="AlphaFoldDB" id="A0A834XGW2"/>
<evidence type="ECO:0000313" key="4">
    <source>
        <dbReference type="Proteomes" id="UP000634136"/>
    </source>
</evidence>
<evidence type="ECO:0000256" key="1">
    <source>
        <dbReference type="ARBA" id="ARBA00022468"/>
    </source>
</evidence>
<proteinExistence type="predicted"/>
<keyword evidence="1" id="KW-0343">GTPase activation</keyword>
<protein>
    <submittedName>
        <fullName evidence="3">Rho GTPase-activating protein 2-like</fullName>
    </submittedName>
</protein>
<keyword evidence="4" id="KW-1185">Reference proteome</keyword>
<accession>A0A834XGW2</accession>
<evidence type="ECO:0000259" key="2">
    <source>
        <dbReference type="PROSITE" id="PS50108"/>
    </source>
</evidence>
<dbReference type="Proteomes" id="UP000634136">
    <property type="component" value="Unassembled WGS sequence"/>
</dbReference>
<dbReference type="InterPro" id="IPR036936">
    <property type="entry name" value="CRIB_dom_sf"/>
</dbReference>
<dbReference type="Gene3D" id="3.90.810.10">
    <property type="entry name" value="CRIB domain"/>
    <property type="match status" value="1"/>
</dbReference>
<dbReference type="InterPro" id="IPR044785">
    <property type="entry name" value="RopGAP1-5"/>
</dbReference>
<sequence length="136" mass="15537">MVDRQDNVISTVHHMEIGWPTNVQHITHVTFDRFNGFLVLPVEFEVEILGRFRCELIKVLQKLKEGTRLVTAFSNEILDQNRVSSQNNFLNIALPRQLETQKDTPNFSKKNGSLPELLTKTKKPAAIILSDHATTN</sequence>
<dbReference type="CDD" id="cd00132">
    <property type="entry name" value="CRIB"/>
    <property type="match status" value="1"/>
</dbReference>
<organism evidence="3 4">
    <name type="scientific">Senna tora</name>
    <dbReference type="NCBI Taxonomy" id="362788"/>
    <lineage>
        <taxon>Eukaryota</taxon>
        <taxon>Viridiplantae</taxon>
        <taxon>Streptophyta</taxon>
        <taxon>Embryophyta</taxon>
        <taxon>Tracheophyta</taxon>
        <taxon>Spermatophyta</taxon>
        <taxon>Magnoliopsida</taxon>
        <taxon>eudicotyledons</taxon>
        <taxon>Gunneridae</taxon>
        <taxon>Pentapetalae</taxon>
        <taxon>rosids</taxon>
        <taxon>fabids</taxon>
        <taxon>Fabales</taxon>
        <taxon>Fabaceae</taxon>
        <taxon>Caesalpinioideae</taxon>
        <taxon>Cassia clade</taxon>
        <taxon>Senna</taxon>
    </lineage>
</organism>
<comment type="caution">
    <text evidence="3">The sequence shown here is derived from an EMBL/GenBank/DDBJ whole genome shotgun (WGS) entry which is preliminary data.</text>
</comment>
<dbReference type="OrthoDB" id="1747788at2759"/>
<reference evidence="3" key="1">
    <citation type="submission" date="2020-09" db="EMBL/GenBank/DDBJ databases">
        <title>Genome-Enabled Discovery of Anthraquinone Biosynthesis in Senna tora.</title>
        <authorList>
            <person name="Kang S.-H."/>
            <person name="Pandey R.P."/>
            <person name="Lee C.-M."/>
            <person name="Sim J.-S."/>
            <person name="Jeong J.-T."/>
            <person name="Choi B.-S."/>
            <person name="Jung M."/>
            <person name="Ginzburg D."/>
            <person name="Zhao K."/>
            <person name="Won S.Y."/>
            <person name="Oh T.-J."/>
            <person name="Yu Y."/>
            <person name="Kim N.-H."/>
            <person name="Lee O.R."/>
            <person name="Lee T.-H."/>
            <person name="Bashyal P."/>
            <person name="Kim T.-S."/>
            <person name="Lee W.-H."/>
            <person name="Kawkins C."/>
            <person name="Kim C.-K."/>
            <person name="Kim J.S."/>
            <person name="Ahn B.O."/>
            <person name="Rhee S.Y."/>
            <person name="Sohng J.K."/>
        </authorList>
    </citation>
    <scope>NUCLEOTIDE SEQUENCE</scope>
    <source>
        <tissue evidence="3">Leaf</tissue>
    </source>
</reference>
<gene>
    <name evidence="3" type="ORF">G2W53_001762</name>
</gene>
<name>A0A834XGW2_9FABA</name>
<feature type="domain" description="CRIB" evidence="2">
    <location>
        <begin position="17"/>
        <end position="30"/>
    </location>
</feature>
<dbReference type="PANTHER" id="PTHR23177:SF35">
    <property type="entry name" value="RHO GTPASE-ACTIVATING PROTEIN GACA"/>
    <property type="match status" value="1"/>
</dbReference>
<dbReference type="EMBL" id="JAAIUW010000001">
    <property type="protein sequence ID" value="KAF7844857.1"/>
    <property type="molecule type" value="Genomic_DNA"/>
</dbReference>
<dbReference type="SMART" id="SM00285">
    <property type="entry name" value="PBD"/>
    <property type="match status" value="1"/>
</dbReference>